<comment type="caution">
    <text evidence="2">The sequence shown here is derived from an EMBL/GenBank/DDBJ whole genome shotgun (WGS) entry which is preliminary data.</text>
</comment>
<dbReference type="SUPFAM" id="SSF52821">
    <property type="entry name" value="Rhodanese/Cell cycle control phosphatase"/>
    <property type="match status" value="1"/>
</dbReference>
<proteinExistence type="predicted"/>
<dbReference type="CDD" id="cd00158">
    <property type="entry name" value="RHOD"/>
    <property type="match status" value="1"/>
</dbReference>
<dbReference type="PANTHER" id="PTHR43031">
    <property type="entry name" value="FAD-DEPENDENT OXIDOREDUCTASE"/>
    <property type="match status" value="1"/>
</dbReference>
<dbReference type="Pfam" id="PF00581">
    <property type="entry name" value="Rhodanese"/>
    <property type="match status" value="1"/>
</dbReference>
<dbReference type="SMART" id="SM00450">
    <property type="entry name" value="RHOD"/>
    <property type="match status" value="1"/>
</dbReference>
<dbReference type="AlphaFoldDB" id="A0A916TGX4"/>
<organism evidence="2 3">
    <name type="scientific">Gordonia jinhuaensis</name>
    <dbReference type="NCBI Taxonomy" id="1517702"/>
    <lineage>
        <taxon>Bacteria</taxon>
        <taxon>Bacillati</taxon>
        <taxon>Actinomycetota</taxon>
        <taxon>Actinomycetes</taxon>
        <taxon>Mycobacteriales</taxon>
        <taxon>Gordoniaceae</taxon>
        <taxon>Gordonia</taxon>
    </lineage>
</organism>
<dbReference type="Gene3D" id="3.40.250.10">
    <property type="entry name" value="Rhodanese-like domain"/>
    <property type="match status" value="1"/>
</dbReference>
<evidence type="ECO:0000313" key="3">
    <source>
        <dbReference type="Proteomes" id="UP000621454"/>
    </source>
</evidence>
<name>A0A916TGX4_9ACTN</name>
<reference evidence="2" key="2">
    <citation type="submission" date="2020-09" db="EMBL/GenBank/DDBJ databases">
        <authorList>
            <person name="Sun Q."/>
            <person name="Zhou Y."/>
        </authorList>
    </citation>
    <scope>NUCLEOTIDE SEQUENCE</scope>
    <source>
        <strain evidence="2">CGMCC 1.12827</strain>
    </source>
</reference>
<accession>A0A916TGX4</accession>
<keyword evidence="3" id="KW-1185">Reference proteome</keyword>
<evidence type="ECO:0000259" key="1">
    <source>
        <dbReference type="PROSITE" id="PS50206"/>
    </source>
</evidence>
<dbReference type="Proteomes" id="UP000621454">
    <property type="component" value="Unassembled WGS sequence"/>
</dbReference>
<dbReference type="PANTHER" id="PTHR43031:SF17">
    <property type="entry name" value="SULFURTRANSFERASE YTWF-RELATED"/>
    <property type="match status" value="1"/>
</dbReference>
<evidence type="ECO:0000313" key="2">
    <source>
        <dbReference type="EMBL" id="GGB43273.1"/>
    </source>
</evidence>
<reference evidence="2" key="1">
    <citation type="journal article" date="2014" name="Int. J. Syst. Evol. Microbiol.">
        <title>Complete genome sequence of Corynebacterium casei LMG S-19264T (=DSM 44701T), isolated from a smear-ripened cheese.</title>
        <authorList>
            <consortium name="US DOE Joint Genome Institute (JGI-PGF)"/>
            <person name="Walter F."/>
            <person name="Albersmeier A."/>
            <person name="Kalinowski J."/>
            <person name="Ruckert C."/>
        </authorList>
    </citation>
    <scope>NUCLEOTIDE SEQUENCE</scope>
    <source>
        <strain evidence="2">CGMCC 1.12827</strain>
    </source>
</reference>
<gene>
    <name evidence="2" type="ORF">GCM10011489_33490</name>
</gene>
<sequence length="109" mass="11929">MNAGNMSQVSVTELPEDFTGVTDSILLDVREADEWANGHVRGAVHIPLGEVPGRLDEIDMDAELYVICHSGGRSIRMCQYLEQVGYEATTVRGGMLAWAEHGRPIETGE</sequence>
<dbReference type="InterPro" id="IPR050229">
    <property type="entry name" value="GlpE_sulfurtransferase"/>
</dbReference>
<dbReference type="InterPro" id="IPR036873">
    <property type="entry name" value="Rhodanese-like_dom_sf"/>
</dbReference>
<dbReference type="PROSITE" id="PS50206">
    <property type="entry name" value="RHODANESE_3"/>
    <property type="match status" value="1"/>
</dbReference>
<dbReference type="EMBL" id="BMGC01000034">
    <property type="protein sequence ID" value="GGB43273.1"/>
    <property type="molecule type" value="Genomic_DNA"/>
</dbReference>
<feature type="domain" description="Rhodanese" evidence="1">
    <location>
        <begin position="20"/>
        <end position="107"/>
    </location>
</feature>
<dbReference type="InterPro" id="IPR001763">
    <property type="entry name" value="Rhodanese-like_dom"/>
</dbReference>
<protein>
    <submittedName>
        <fullName evidence="2">Sulfurtransferase</fullName>
    </submittedName>
</protein>